<evidence type="ECO:0000256" key="1">
    <source>
        <dbReference type="SAM" id="Phobius"/>
    </source>
</evidence>
<feature type="transmembrane region" description="Helical" evidence="1">
    <location>
        <begin position="32"/>
        <end position="51"/>
    </location>
</feature>
<reference evidence="2 3" key="1">
    <citation type="submission" date="2019-03" db="EMBL/GenBank/DDBJ databases">
        <title>Genomic Encyclopedia of Archaeal and Bacterial Type Strains, Phase II (KMG-II): from individual species to whole genera.</title>
        <authorList>
            <person name="Goeker M."/>
        </authorList>
    </citation>
    <scope>NUCLEOTIDE SEQUENCE [LARGE SCALE GENOMIC DNA]</scope>
    <source>
        <strain evidence="2 3">DSM 45499</strain>
    </source>
</reference>
<protein>
    <submittedName>
        <fullName evidence="2">Uncharacterized protein</fullName>
    </submittedName>
</protein>
<comment type="caution">
    <text evidence="2">The sequence shown here is derived from an EMBL/GenBank/DDBJ whole genome shotgun (WGS) entry which is preliminary data.</text>
</comment>
<evidence type="ECO:0000313" key="3">
    <source>
        <dbReference type="Proteomes" id="UP000294927"/>
    </source>
</evidence>
<dbReference type="EMBL" id="SOCP01000004">
    <property type="protein sequence ID" value="TDV53979.1"/>
    <property type="molecule type" value="Genomic_DNA"/>
</dbReference>
<feature type="transmembrane region" description="Helical" evidence="1">
    <location>
        <begin position="7"/>
        <end position="26"/>
    </location>
</feature>
<accession>A0A4R7VWW2</accession>
<keyword evidence="1" id="KW-1133">Transmembrane helix</keyword>
<keyword evidence="1" id="KW-0472">Membrane</keyword>
<feature type="transmembrane region" description="Helical" evidence="1">
    <location>
        <begin position="63"/>
        <end position="87"/>
    </location>
</feature>
<evidence type="ECO:0000313" key="2">
    <source>
        <dbReference type="EMBL" id="TDV53979.1"/>
    </source>
</evidence>
<keyword evidence="1" id="KW-0812">Transmembrane</keyword>
<name>A0A4R7VWW2_9PSEU</name>
<dbReference type="AlphaFoldDB" id="A0A4R7VWW2"/>
<organism evidence="2 3">
    <name type="scientific">Actinophytocola oryzae</name>
    <dbReference type="NCBI Taxonomy" id="502181"/>
    <lineage>
        <taxon>Bacteria</taxon>
        <taxon>Bacillati</taxon>
        <taxon>Actinomycetota</taxon>
        <taxon>Actinomycetes</taxon>
        <taxon>Pseudonocardiales</taxon>
        <taxon>Pseudonocardiaceae</taxon>
    </lineage>
</organism>
<gene>
    <name evidence="2" type="ORF">CLV71_104448</name>
</gene>
<sequence length="112" mass="11585">MWLAVPILFADAVIGVTAFLGILLGAEWQVTLSPALFGSAAAVTALIGVGAEWPRSRQVCVRLGYAAALFVTGLLVGGVTVPTLVAIPVSLPALVTIGCLCRQERPSALSRR</sequence>
<keyword evidence="3" id="KW-1185">Reference proteome</keyword>
<proteinExistence type="predicted"/>
<dbReference type="Proteomes" id="UP000294927">
    <property type="component" value="Unassembled WGS sequence"/>
</dbReference>